<dbReference type="PANTHER" id="PTHR34980:SF2">
    <property type="entry name" value="INNER MEMBRANE PROTEIN YHAH-RELATED"/>
    <property type="match status" value="1"/>
</dbReference>
<name>A0A7C9UWQ6_9PROT</name>
<reference evidence="2 3" key="1">
    <citation type="submission" date="2020-02" db="EMBL/GenBank/DDBJ databases">
        <authorList>
            <person name="Dziuba M."/>
            <person name="Kuznetsov B."/>
            <person name="Mardanov A."/>
            <person name="Ravin N."/>
            <person name="Grouzdev D."/>
        </authorList>
    </citation>
    <scope>NUCLEOTIDE SEQUENCE [LARGE SCALE GENOMIC DNA]</scope>
    <source>
        <strain evidence="2 3">SpK</strain>
    </source>
</reference>
<evidence type="ECO:0000313" key="3">
    <source>
        <dbReference type="Proteomes" id="UP000480684"/>
    </source>
</evidence>
<protein>
    <submittedName>
        <fullName evidence="2">DUF805 domain-containing protein</fullName>
    </submittedName>
</protein>
<feature type="transmembrane region" description="Helical" evidence="1">
    <location>
        <begin position="26"/>
        <end position="43"/>
    </location>
</feature>
<sequence length="128" mass="13897">MTFGNAVSVCFSKFATFQGRAARSEYWYFTLFLVLANIVLTIIDAVTGIGVLALIFALATLVPSIAVSVRRLHDTDRPGWWYLLFFLPVIGAIVLLIWFSTKGTTGPNRFGDDPLGGGEIPAALEAQA</sequence>
<evidence type="ECO:0000313" key="2">
    <source>
        <dbReference type="EMBL" id="NFV78635.1"/>
    </source>
</evidence>
<accession>A0A7C9UWQ6</accession>
<dbReference type="AlphaFoldDB" id="A0A7C9UWQ6"/>
<comment type="caution">
    <text evidence="2">The sequence shown here is derived from an EMBL/GenBank/DDBJ whole genome shotgun (WGS) entry which is preliminary data.</text>
</comment>
<dbReference type="Pfam" id="PF05656">
    <property type="entry name" value="DUF805"/>
    <property type="match status" value="1"/>
</dbReference>
<organism evidence="2 3">
    <name type="scientific">Magnetospirillum aberrantis SpK</name>
    <dbReference type="NCBI Taxonomy" id="908842"/>
    <lineage>
        <taxon>Bacteria</taxon>
        <taxon>Pseudomonadati</taxon>
        <taxon>Pseudomonadota</taxon>
        <taxon>Alphaproteobacteria</taxon>
        <taxon>Rhodospirillales</taxon>
        <taxon>Rhodospirillaceae</taxon>
        <taxon>Magnetospirillum</taxon>
    </lineage>
</organism>
<keyword evidence="1" id="KW-1133">Transmembrane helix</keyword>
<dbReference type="InterPro" id="IPR008523">
    <property type="entry name" value="DUF805"/>
</dbReference>
<keyword evidence="3" id="KW-1185">Reference proteome</keyword>
<dbReference type="PANTHER" id="PTHR34980">
    <property type="entry name" value="INNER MEMBRANE PROTEIN-RELATED-RELATED"/>
    <property type="match status" value="1"/>
</dbReference>
<dbReference type="EMBL" id="JAAIYP010000004">
    <property type="protein sequence ID" value="NFV78635.1"/>
    <property type="molecule type" value="Genomic_DNA"/>
</dbReference>
<keyword evidence="1" id="KW-0812">Transmembrane</keyword>
<gene>
    <name evidence="2" type="ORF">G4223_00700</name>
</gene>
<keyword evidence="1" id="KW-0472">Membrane</keyword>
<feature type="transmembrane region" description="Helical" evidence="1">
    <location>
        <begin position="81"/>
        <end position="99"/>
    </location>
</feature>
<dbReference type="Proteomes" id="UP000480684">
    <property type="component" value="Unassembled WGS sequence"/>
</dbReference>
<evidence type="ECO:0000256" key="1">
    <source>
        <dbReference type="SAM" id="Phobius"/>
    </source>
</evidence>
<dbReference type="GO" id="GO:0005886">
    <property type="term" value="C:plasma membrane"/>
    <property type="evidence" value="ECO:0007669"/>
    <property type="project" value="TreeGrafter"/>
</dbReference>
<feature type="transmembrane region" description="Helical" evidence="1">
    <location>
        <begin position="49"/>
        <end position="69"/>
    </location>
</feature>
<proteinExistence type="predicted"/>
<dbReference type="RefSeq" id="WP_163673749.1">
    <property type="nucleotide sequence ID" value="NZ_JAAIYP010000004.1"/>
</dbReference>